<proteinExistence type="predicted"/>
<dbReference type="Proteomes" id="UP000485621">
    <property type="component" value="Unassembled WGS sequence"/>
</dbReference>
<evidence type="ECO:0008006" key="2">
    <source>
        <dbReference type="Google" id="ProtNLM"/>
    </source>
</evidence>
<dbReference type="EMBL" id="MWDB01000053">
    <property type="protein sequence ID" value="OQB40213.1"/>
    <property type="molecule type" value="Genomic_DNA"/>
</dbReference>
<name>A0A1V5ZJ52_9BACT</name>
<dbReference type="SUPFAM" id="SSF102405">
    <property type="entry name" value="MCP/YpsA-like"/>
    <property type="match status" value="1"/>
</dbReference>
<organism evidence="1">
    <name type="scientific">candidate division CPR1 bacterium ADurb.Bin160</name>
    <dbReference type="NCBI Taxonomy" id="1852826"/>
    <lineage>
        <taxon>Bacteria</taxon>
        <taxon>candidate division CPR1</taxon>
    </lineage>
</organism>
<protein>
    <recommendedName>
        <fullName evidence="2">DUF2493 domain-containing protein</fullName>
    </recommendedName>
</protein>
<evidence type="ECO:0000313" key="1">
    <source>
        <dbReference type="EMBL" id="OQB40213.1"/>
    </source>
</evidence>
<sequence>MSVKYKIAIVGSRVYGGSGKYNDFVKYMDHYIPDVSIIDYLISGGTYGIDTYAEWYAKEKNVKMKVILPEWKKYGKSAGFKRNMQIINEADIIFAFWDGKSKGTLHDINIAKNFNKEITIIKTL</sequence>
<comment type="caution">
    <text evidence="1">The sequence shown here is derived from an EMBL/GenBank/DDBJ whole genome shotgun (WGS) entry which is preliminary data.</text>
</comment>
<dbReference type="Gene3D" id="3.40.50.450">
    <property type="match status" value="1"/>
</dbReference>
<gene>
    <name evidence="1" type="ORF">BWY04_01416</name>
</gene>
<accession>A0A1V5ZJ52</accession>
<reference evidence="1" key="1">
    <citation type="submission" date="2017-02" db="EMBL/GenBank/DDBJ databases">
        <title>Delving into the versatile metabolic prowess of the omnipresent phylum Bacteroidetes.</title>
        <authorList>
            <person name="Nobu M.K."/>
            <person name="Mei R."/>
            <person name="Narihiro T."/>
            <person name="Kuroda K."/>
            <person name="Liu W.-T."/>
        </authorList>
    </citation>
    <scope>NUCLEOTIDE SEQUENCE</scope>
    <source>
        <strain evidence="1">ADurb.Bin160</strain>
    </source>
</reference>
<dbReference type="AlphaFoldDB" id="A0A1V5ZJ52"/>